<keyword evidence="5 6" id="KW-0472">Membrane</keyword>
<dbReference type="Proteomes" id="UP001055784">
    <property type="component" value="Chromosome"/>
</dbReference>
<name>A0AAE9L8Y0_PAEPO</name>
<gene>
    <name evidence="7" type="ORF">MF626_005063</name>
</gene>
<feature type="transmembrane region" description="Helical" evidence="6">
    <location>
        <begin position="141"/>
        <end position="161"/>
    </location>
</feature>
<evidence type="ECO:0000256" key="1">
    <source>
        <dbReference type="ARBA" id="ARBA00004651"/>
    </source>
</evidence>
<dbReference type="AlphaFoldDB" id="A0AAE9L8Y0"/>
<keyword evidence="2" id="KW-1003">Cell membrane</keyword>
<dbReference type="InterPro" id="IPR050833">
    <property type="entry name" value="Poly_Biosynth_Transport"/>
</dbReference>
<feature type="transmembrane region" description="Helical" evidence="6">
    <location>
        <begin position="31"/>
        <end position="54"/>
    </location>
</feature>
<feature type="transmembrane region" description="Helical" evidence="6">
    <location>
        <begin position="215"/>
        <end position="232"/>
    </location>
</feature>
<organism evidence="7 8">
    <name type="scientific">Paenibacillus polymyxa</name>
    <name type="common">Bacillus polymyxa</name>
    <dbReference type="NCBI Taxonomy" id="1406"/>
    <lineage>
        <taxon>Bacteria</taxon>
        <taxon>Bacillati</taxon>
        <taxon>Bacillota</taxon>
        <taxon>Bacilli</taxon>
        <taxon>Bacillales</taxon>
        <taxon>Paenibacillaceae</taxon>
        <taxon>Paenibacillus</taxon>
    </lineage>
</organism>
<feature type="transmembrane region" description="Helical" evidence="6">
    <location>
        <begin position="167"/>
        <end position="194"/>
    </location>
</feature>
<evidence type="ECO:0000313" key="8">
    <source>
        <dbReference type="Proteomes" id="UP001055784"/>
    </source>
</evidence>
<feature type="transmembrane region" description="Helical" evidence="6">
    <location>
        <begin position="252"/>
        <end position="270"/>
    </location>
</feature>
<feature type="transmembrane region" description="Helical" evidence="6">
    <location>
        <begin position="282"/>
        <end position="308"/>
    </location>
</feature>
<protein>
    <submittedName>
        <fullName evidence="7">Transporter</fullName>
    </submittedName>
</protein>
<proteinExistence type="predicted"/>
<feature type="transmembrane region" description="Helical" evidence="6">
    <location>
        <begin position="381"/>
        <end position="400"/>
    </location>
</feature>
<feature type="transmembrane region" description="Helical" evidence="6">
    <location>
        <begin position="5"/>
        <end position="25"/>
    </location>
</feature>
<feature type="transmembrane region" description="Helical" evidence="6">
    <location>
        <begin position="75"/>
        <end position="98"/>
    </location>
</feature>
<sequence>MMFPLFNVLLNGFNFFFHIAASWYLTGQAYGQANALLALFALLSVLGLSIQLLTAKLVSKGDQKLALRSLPLGSLLLKAPLVLTVLAMIILLIFHPLLRSLLGVESGPLFMLYGLIGLHILVSSCRGDLQGRERMLALNVNYYIEVLGKLSLFFVLAALGLKLEALLLASCGGMLLSLLHGWIVSARGLSLFTYGREHIPSGLWKSLGQDFTDSLMTNLFILFCISIDMLYVQHYFPEQASSYAIALKYSQLVYYVSYSLIAAFIPKIGAQGHDRQALGKLIAVYAGLMAVAAICVYVGTTFVFPSSIPILFGASYQSAEAYIPWGGWVYWLFSIVLFFVHVHVLVGRRKFMFSLMAGAAALLVAFHIAHTDPVDFLLSEFIVYGAMALYFVIDAYVHLFKIKIKGIYPMNTIHEQDGKTVVLLLSWRDIRSPKSGGAEIFTHEMLKRSQQGRFQFIHFSPQFEGMPEHEVIDGITYIRKGNIYSVIYYAMRYYRRHRRKIDYVINQANTHQFFTRFWVEASKRIFSYIS</sequence>
<keyword evidence="3 6" id="KW-0812">Transmembrane</keyword>
<dbReference type="PANTHER" id="PTHR30250:SF11">
    <property type="entry name" value="O-ANTIGEN TRANSPORTER-RELATED"/>
    <property type="match status" value="1"/>
</dbReference>
<reference evidence="7" key="1">
    <citation type="submission" date="2022-11" db="EMBL/GenBank/DDBJ databases">
        <authorList>
            <person name="Vasilchenko N.G."/>
            <person name="Prazdnova E.V."/>
            <person name="Gorovtsov A.V."/>
            <person name="Chistyakov V.A."/>
            <person name="Pak M.L."/>
        </authorList>
    </citation>
    <scope>NUCLEOTIDE SEQUENCE</scope>
    <source>
        <strain evidence="7">R 4.5</strain>
    </source>
</reference>
<evidence type="ECO:0000256" key="5">
    <source>
        <dbReference type="ARBA" id="ARBA00023136"/>
    </source>
</evidence>
<evidence type="ECO:0000256" key="2">
    <source>
        <dbReference type="ARBA" id="ARBA00022475"/>
    </source>
</evidence>
<feature type="transmembrane region" description="Helical" evidence="6">
    <location>
        <begin position="328"/>
        <end position="346"/>
    </location>
</feature>
<evidence type="ECO:0000256" key="4">
    <source>
        <dbReference type="ARBA" id="ARBA00022989"/>
    </source>
</evidence>
<feature type="transmembrane region" description="Helical" evidence="6">
    <location>
        <begin position="351"/>
        <end position="369"/>
    </location>
</feature>
<dbReference type="PANTHER" id="PTHR30250">
    <property type="entry name" value="PST FAMILY PREDICTED COLANIC ACID TRANSPORTER"/>
    <property type="match status" value="1"/>
</dbReference>
<evidence type="ECO:0000256" key="6">
    <source>
        <dbReference type="SAM" id="Phobius"/>
    </source>
</evidence>
<evidence type="ECO:0000256" key="3">
    <source>
        <dbReference type="ARBA" id="ARBA00022692"/>
    </source>
</evidence>
<feature type="transmembrane region" description="Helical" evidence="6">
    <location>
        <begin position="110"/>
        <end position="129"/>
    </location>
</feature>
<comment type="subcellular location">
    <subcellularLocation>
        <location evidence="1">Cell membrane</location>
        <topology evidence="1">Multi-pass membrane protein</topology>
    </subcellularLocation>
</comment>
<evidence type="ECO:0000313" key="7">
    <source>
        <dbReference type="EMBL" id="URJ50583.2"/>
    </source>
</evidence>
<accession>A0AAE9L8Y0</accession>
<dbReference type="GO" id="GO:0005886">
    <property type="term" value="C:plasma membrane"/>
    <property type="evidence" value="ECO:0007669"/>
    <property type="project" value="UniProtKB-SubCell"/>
</dbReference>
<dbReference type="EMBL" id="CP097770">
    <property type="protein sequence ID" value="URJ50583.2"/>
    <property type="molecule type" value="Genomic_DNA"/>
</dbReference>
<keyword evidence="4 6" id="KW-1133">Transmembrane helix</keyword>